<evidence type="ECO:0000256" key="1">
    <source>
        <dbReference type="ARBA" id="ARBA00005755"/>
    </source>
</evidence>
<dbReference type="PANTHER" id="PTHR48144:SF2">
    <property type="entry name" value="DNA-DIRECTED DNA POLYMERASE"/>
    <property type="match status" value="1"/>
</dbReference>
<dbReference type="InterPro" id="IPR004868">
    <property type="entry name" value="DNA-dir_DNA_pol_B_mt/vir"/>
</dbReference>
<reference evidence="11 12" key="1">
    <citation type="submission" date="2013-02" db="EMBL/GenBank/DDBJ databases">
        <authorList>
            <person name="Hannick L."/>
            <person name="Zafar N."/>
            <person name="Lorenzi H."/>
            <person name="Ali I.A."/>
            <person name="Petri W.P."/>
            <person name="Caler E."/>
        </authorList>
    </citation>
    <scope>NUCLEOTIDE SEQUENCE [LARGE SCALE GENOMIC DNA]</scope>
    <source>
        <strain evidence="11 12">KU27</strain>
    </source>
</reference>
<keyword evidence="7" id="KW-0238">DNA-binding</keyword>
<accession>M2RNE9</accession>
<dbReference type="GO" id="GO:0000166">
    <property type="term" value="F:nucleotide binding"/>
    <property type="evidence" value="ECO:0007669"/>
    <property type="project" value="InterPro"/>
</dbReference>
<dbReference type="InterPro" id="IPR036397">
    <property type="entry name" value="RNaseH_sf"/>
</dbReference>
<keyword evidence="3" id="KW-0808">Transferase</keyword>
<gene>
    <name evidence="11" type="ORF">EHI5A_252800</name>
</gene>
<dbReference type="VEuPathDB" id="AmoebaDB:EHI5A_252800"/>
<comment type="catalytic activity">
    <reaction evidence="8">
        <text>DNA(n) + a 2'-deoxyribonucleoside 5'-triphosphate = DNA(n+1) + diphosphate</text>
        <dbReference type="Rhea" id="RHEA:22508"/>
        <dbReference type="Rhea" id="RHEA-COMP:17339"/>
        <dbReference type="Rhea" id="RHEA-COMP:17340"/>
        <dbReference type="ChEBI" id="CHEBI:33019"/>
        <dbReference type="ChEBI" id="CHEBI:61560"/>
        <dbReference type="ChEBI" id="CHEBI:173112"/>
        <dbReference type="EC" id="2.7.7.7"/>
    </reaction>
</comment>
<evidence type="ECO:0000256" key="4">
    <source>
        <dbReference type="ARBA" id="ARBA00022695"/>
    </source>
</evidence>
<evidence type="ECO:0000256" key="3">
    <source>
        <dbReference type="ARBA" id="ARBA00022679"/>
    </source>
</evidence>
<feature type="compositionally biased region" description="Basic and acidic residues" evidence="9">
    <location>
        <begin position="1"/>
        <end position="11"/>
    </location>
</feature>
<proteinExistence type="inferred from homology"/>
<evidence type="ECO:0000313" key="12">
    <source>
        <dbReference type="Proteomes" id="UP000011755"/>
    </source>
</evidence>
<evidence type="ECO:0000256" key="5">
    <source>
        <dbReference type="ARBA" id="ARBA00022705"/>
    </source>
</evidence>
<dbReference type="GO" id="GO:0003677">
    <property type="term" value="F:DNA binding"/>
    <property type="evidence" value="ECO:0007669"/>
    <property type="project" value="UniProtKB-KW"/>
</dbReference>
<dbReference type="Gene3D" id="3.30.420.10">
    <property type="entry name" value="Ribonuclease H-like superfamily/Ribonuclease H"/>
    <property type="match status" value="1"/>
</dbReference>
<evidence type="ECO:0000256" key="6">
    <source>
        <dbReference type="ARBA" id="ARBA00022932"/>
    </source>
</evidence>
<evidence type="ECO:0000256" key="8">
    <source>
        <dbReference type="ARBA" id="ARBA00049244"/>
    </source>
</evidence>
<keyword evidence="6" id="KW-0239">DNA-directed DNA polymerase</keyword>
<dbReference type="Proteomes" id="UP000011755">
    <property type="component" value="Unassembled WGS sequence"/>
</dbReference>
<dbReference type="PANTHER" id="PTHR48144">
    <property type="entry name" value="DNA-DIRECTED DNA POLYMERASE"/>
    <property type="match status" value="1"/>
</dbReference>
<evidence type="ECO:0000256" key="7">
    <source>
        <dbReference type="ARBA" id="ARBA00023125"/>
    </source>
</evidence>
<name>M2RNE9_ENTHI</name>
<feature type="compositionally biased region" description="Basic and acidic residues" evidence="9">
    <location>
        <begin position="63"/>
        <end position="75"/>
    </location>
</feature>
<comment type="similarity">
    <text evidence="1">Belongs to the DNA polymerase type-B family.</text>
</comment>
<evidence type="ECO:0000256" key="2">
    <source>
        <dbReference type="ARBA" id="ARBA00012417"/>
    </source>
</evidence>
<dbReference type="GO" id="GO:0003887">
    <property type="term" value="F:DNA-directed DNA polymerase activity"/>
    <property type="evidence" value="ECO:0007669"/>
    <property type="project" value="UniProtKB-KW"/>
</dbReference>
<dbReference type="AlphaFoldDB" id="M2RNE9"/>
<evidence type="ECO:0000256" key="9">
    <source>
        <dbReference type="SAM" id="MobiDB-lite"/>
    </source>
</evidence>
<dbReference type="SUPFAM" id="SSF53098">
    <property type="entry name" value="Ribonuclease H-like"/>
    <property type="match status" value="1"/>
</dbReference>
<keyword evidence="5" id="KW-0235">DNA replication</keyword>
<dbReference type="Pfam" id="PF03175">
    <property type="entry name" value="DNA_pol_B_2"/>
    <property type="match status" value="1"/>
</dbReference>
<dbReference type="GO" id="GO:0006260">
    <property type="term" value="P:DNA replication"/>
    <property type="evidence" value="ECO:0007669"/>
    <property type="project" value="UniProtKB-KW"/>
</dbReference>
<sequence length="765" mass="90040">MSKKDYEKMEKTTTVFSNPLGSRHHGELEKTSTNSHDVAFSEGHRELEKTTTSSHDSYGFETIGDRVRNRRESGRKTQSPQNVPPIPPMDPPVSPSRSTPMSLPEETPFNSPPIVPPIEPPNDAQMMEEPLTDGEVAALLEEINHEEDYTPLDILTLDRVPPTENEIQLLQIARENTTDDEIEFTVIRKRDFGLENTAQAWRGMLGETYRISRLIKEYGLIPLVELVFGGRTRRFIVNLENIEPQEFLNQCVGFDVGIEEFWRSYDDRENELNIPPGKLVNEIIITILKPPQRQRIEGALFNYYLVEHWAPLEHILKKYQIYSKEDIVQIENCFIHCLENSHTLTKTEMDKIRTKLKGNTVTKKTMKRIAEEFHLNIILRYYNGEKIVTNNIKHGERIIKIFLIRWENNFHYVPDEKVPLTTYFIHHYEEIVNYCNENGKDIEKFFNVTKKEGEIYKHSLQNYIPIYKCLKELREVGAIKEIVRNDMIKKKYYDSFLFSPENISLTYEESKLIVEDKKSETTNTLLFADFECFTYGDHHKPYCIIVMNEDGVWKKFYGMNCADKFINYLQTIESPLCYFHNLGYDGRFLAKYGIINMVKKGKMIYKMTIKINGKKIIFKDTLALIPTSISNFKTFFKLDGKYEKEIFPYNYYNEETMNIGVIENCWNKETPSWPVKKIAQFKENLIKNKCMINETLFNTEKYCEYYCLRDVLVLREGFLKYKKMMKENLNLDCTQFSTLSALSYYYFKNNCFVKDFLFEYTGNVR</sequence>
<dbReference type="EMBL" id="KB444644">
    <property type="protein sequence ID" value="EMD46055.1"/>
    <property type="molecule type" value="Genomic_DNA"/>
</dbReference>
<keyword evidence="4" id="KW-0548">Nucleotidyltransferase</keyword>
<evidence type="ECO:0000259" key="10">
    <source>
        <dbReference type="Pfam" id="PF03175"/>
    </source>
</evidence>
<organism evidence="11 12">
    <name type="scientific">Entamoeba histolytica KU27</name>
    <dbReference type="NCBI Taxonomy" id="885311"/>
    <lineage>
        <taxon>Eukaryota</taxon>
        <taxon>Amoebozoa</taxon>
        <taxon>Evosea</taxon>
        <taxon>Archamoebae</taxon>
        <taxon>Mastigamoebida</taxon>
        <taxon>Entamoebidae</taxon>
        <taxon>Entamoeba</taxon>
    </lineage>
</organism>
<dbReference type="OrthoDB" id="10265614at2759"/>
<feature type="compositionally biased region" description="Pro residues" evidence="9">
    <location>
        <begin position="82"/>
        <end position="94"/>
    </location>
</feature>
<feature type="non-terminal residue" evidence="11">
    <location>
        <position position="765"/>
    </location>
</feature>
<protein>
    <recommendedName>
        <fullName evidence="2">DNA-directed DNA polymerase</fullName>
        <ecNumber evidence="2">2.7.7.7</ecNumber>
    </recommendedName>
</protein>
<feature type="region of interest" description="Disordered" evidence="9">
    <location>
        <begin position="1"/>
        <end position="116"/>
    </location>
</feature>
<evidence type="ECO:0000313" key="11">
    <source>
        <dbReference type="EMBL" id="EMD46055.1"/>
    </source>
</evidence>
<dbReference type="EC" id="2.7.7.7" evidence="2"/>
<feature type="domain" description="DNA-directed DNA polymerase family B mitochondria/virus" evidence="10">
    <location>
        <begin position="577"/>
        <end position="753"/>
    </location>
</feature>
<dbReference type="InterPro" id="IPR012337">
    <property type="entry name" value="RNaseH-like_sf"/>
</dbReference>